<feature type="compositionally biased region" description="Low complexity" evidence="4">
    <location>
        <begin position="360"/>
        <end position="376"/>
    </location>
</feature>
<dbReference type="SUPFAM" id="SSF48403">
    <property type="entry name" value="Ankyrin repeat"/>
    <property type="match status" value="1"/>
</dbReference>
<dbReference type="Pfam" id="PF12796">
    <property type="entry name" value="Ank_2"/>
    <property type="match status" value="2"/>
</dbReference>
<evidence type="ECO:0000313" key="6">
    <source>
        <dbReference type="EMBL" id="CAD9102144.1"/>
    </source>
</evidence>
<feature type="repeat" description="ANK" evidence="3">
    <location>
        <begin position="34"/>
        <end position="66"/>
    </location>
</feature>
<sequence>MSNELFSAIRAGDADSVRKVAMAEPQLLKQPNKRGELPLLVAAESGDAALVEALLDAGVDPDCRSDASDGQTALLSAVWGADDVMLQTLLKGGADPTAADKRKRNAAHACALIGNRVLLDFLCNPAGFDPDTFGKAPKLQLSAVAAQDTDGMTPLHYACAEVAAAAHVASVLEYFLKEAPEKHLRAAAAKRSSSGRLPLHCLAGAVTAGQESPRILELLKRLVEVSGADGVAAEEEEEMTPLHIAAVGGAPKVFAALAAAAEPEVLERVASSDGRTVLHAACTHDSTTVVTEILVAVPPTVRARLWGVKDKSGKTCAAIAAAAGSLEALAGAGAPAELLKQARDGAASSPAAKAVDKLGKPTPAASDSPASKSKATAAKKDTGDFSGAGHVAEQAPGESRTAMVVLAFAVFVTVTLPLLHTMLREQGWI</sequence>
<keyword evidence="5" id="KW-0812">Transmembrane</keyword>
<keyword evidence="1" id="KW-0677">Repeat</keyword>
<dbReference type="PROSITE" id="PS50088">
    <property type="entry name" value="ANK_REPEAT"/>
    <property type="match status" value="2"/>
</dbReference>
<feature type="repeat" description="ANK" evidence="3">
    <location>
        <begin position="69"/>
        <end position="101"/>
    </location>
</feature>
<evidence type="ECO:0000256" key="2">
    <source>
        <dbReference type="ARBA" id="ARBA00023043"/>
    </source>
</evidence>
<evidence type="ECO:0000256" key="4">
    <source>
        <dbReference type="SAM" id="MobiDB-lite"/>
    </source>
</evidence>
<dbReference type="InterPro" id="IPR002110">
    <property type="entry name" value="Ankyrin_rpt"/>
</dbReference>
<dbReference type="InterPro" id="IPR036770">
    <property type="entry name" value="Ankyrin_rpt-contain_sf"/>
</dbReference>
<protein>
    <recommendedName>
        <fullName evidence="7">Ankyrin repeat protein</fullName>
    </recommendedName>
</protein>
<feature type="transmembrane region" description="Helical" evidence="5">
    <location>
        <begin position="402"/>
        <end position="423"/>
    </location>
</feature>
<accession>A0A7S1LES7</accession>
<organism evidence="6">
    <name type="scientific">Neobodo designis</name>
    <name type="common">Flagellated protozoan</name>
    <name type="synonym">Bodo designis</name>
    <dbReference type="NCBI Taxonomy" id="312471"/>
    <lineage>
        <taxon>Eukaryota</taxon>
        <taxon>Discoba</taxon>
        <taxon>Euglenozoa</taxon>
        <taxon>Kinetoplastea</taxon>
        <taxon>Metakinetoplastina</taxon>
        <taxon>Neobodonida</taxon>
        <taxon>Neobodo</taxon>
    </lineage>
</organism>
<dbReference type="PROSITE" id="PS50297">
    <property type="entry name" value="ANK_REP_REGION"/>
    <property type="match status" value="1"/>
</dbReference>
<reference evidence="6" key="1">
    <citation type="submission" date="2021-01" db="EMBL/GenBank/DDBJ databases">
        <authorList>
            <person name="Corre E."/>
            <person name="Pelletier E."/>
            <person name="Niang G."/>
            <person name="Scheremetjew M."/>
            <person name="Finn R."/>
            <person name="Kale V."/>
            <person name="Holt S."/>
            <person name="Cochrane G."/>
            <person name="Meng A."/>
            <person name="Brown T."/>
            <person name="Cohen L."/>
        </authorList>
    </citation>
    <scope>NUCLEOTIDE SEQUENCE</scope>
    <source>
        <strain evidence="6">CCAP 1951/1</strain>
    </source>
</reference>
<gene>
    <name evidence="6" type="ORF">NDES1114_LOCUS7811</name>
</gene>
<dbReference type="Gene3D" id="1.25.40.20">
    <property type="entry name" value="Ankyrin repeat-containing domain"/>
    <property type="match status" value="2"/>
</dbReference>
<evidence type="ECO:0000256" key="1">
    <source>
        <dbReference type="ARBA" id="ARBA00022737"/>
    </source>
</evidence>
<keyword evidence="2 3" id="KW-0040">ANK repeat</keyword>
<evidence type="ECO:0000256" key="3">
    <source>
        <dbReference type="PROSITE-ProRule" id="PRU00023"/>
    </source>
</evidence>
<dbReference type="PANTHER" id="PTHR24198">
    <property type="entry name" value="ANKYRIN REPEAT AND PROTEIN KINASE DOMAIN-CONTAINING PROTEIN"/>
    <property type="match status" value="1"/>
</dbReference>
<evidence type="ECO:0008006" key="7">
    <source>
        <dbReference type="Google" id="ProtNLM"/>
    </source>
</evidence>
<name>A0A7S1LES7_NEODS</name>
<dbReference type="SMART" id="SM00248">
    <property type="entry name" value="ANK"/>
    <property type="match status" value="6"/>
</dbReference>
<dbReference type="AlphaFoldDB" id="A0A7S1LES7"/>
<keyword evidence="5" id="KW-0472">Membrane</keyword>
<dbReference type="EMBL" id="HBGF01011687">
    <property type="protein sequence ID" value="CAD9102144.1"/>
    <property type="molecule type" value="Transcribed_RNA"/>
</dbReference>
<dbReference type="PANTHER" id="PTHR24198:SF165">
    <property type="entry name" value="ANKYRIN REPEAT-CONTAINING PROTEIN-RELATED"/>
    <property type="match status" value="1"/>
</dbReference>
<evidence type="ECO:0000256" key="5">
    <source>
        <dbReference type="SAM" id="Phobius"/>
    </source>
</evidence>
<feature type="region of interest" description="Disordered" evidence="4">
    <location>
        <begin position="350"/>
        <end position="393"/>
    </location>
</feature>
<proteinExistence type="predicted"/>
<keyword evidence="5" id="KW-1133">Transmembrane helix</keyword>